<sequence length="144" mass="16205">MIWILFAAAAGIATWAAMGMRSGAVERQKGQPLLWGAGATAAVLLALGIYVEVQQQRMVTRIMDEGTDLFERAEAKADVRRAEFQAKRDEFDRKFEARQNAFDRSFEEQGDRIDRAFSERRAAMKDQEIPKLDESAPAESRPVP</sequence>
<feature type="transmembrane region" description="Helical" evidence="2">
    <location>
        <begin position="33"/>
        <end position="53"/>
    </location>
</feature>
<name>A0A2A2SI21_9SPHN</name>
<keyword evidence="4" id="KW-1185">Reference proteome</keyword>
<keyword evidence="2" id="KW-0812">Transmembrane</keyword>
<feature type="region of interest" description="Disordered" evidence="1">
    <location>
        <begin position="121"/>
        <end position="144"/>
    </location>
</feature>
<keyword evidence="2" id="KW-1133">Transmembrane helix</keyword>
<reference evidence="4" key="1">
    <citation type="submission" date="2017-09" db="EMBL/GenBank/DDBJ databases">
        <authorList>
            <person name="Feng G."/>
            <person name="Zhu H."/>
        </authorList>
    </citation>
    <scope>NUCLEOTIDE SEQUENCE [LARGE SCALE GENOMIC DNA]</scope>
    <source>
        <strain evidence="4">1PNM-20</strain>
    </source>
</reference>
<dbReference type="AlphaFoldDB" id="A0A2A2SI21"/>
<comment type="caution">
    <text evidence="3">The sequence shown here is derived from an EMBL/GenBank/DDBJ whole genome shotgun (WGS) entry which is preliminary data.</text>
</comment>
<gene>
    <name evidence="3" type="ORF">CKY28_05865</name>
</gene>
<accession>A0A2A2SI21</accession>
<protein>
    <submittedName>
        <fullName evidence="3">Uncharacterized protein</fullName>
    </submittedName>
</protein>
<keyword evidence="2" id="KW-0472">Membrane</keyword>
<evidence type="ECO:0000256" key="2">
    <source>
        <dbReference type="SAM" id="Phobius"/>
    </source>
</evidence>
<evidence type="ECO:0000313" key="4">
    <source>
        <dbReference type="Proteomes" id="UP000218151"/>
    </source>
</evidence>
<feature type="compositionally biased region" description="Basic and acidic residues" evidence="1">
    <location>
        <begin position="121"/>
        <end position="134"/>
    </location>
</feature>
<dbReference type="EMBL" id="NSLI01000002">
    <property type="protein sequence ID" value="PAX08879.1"/>
    <property type="molecule type" value="Genomic_DNA"/>
</dbReference>
<evidence type="ECO:0000256" key="1">
    <source>
        <dbReference type="SAM" id="MobiDB-lite"/>
    </source>
</evidence>
<dbReference type="RefSeq" id="WP_095997390.1">
    <property type="nucleotide sequence ID" value="NZ_NSLI01000002.1"/>
</dbReference>
<dbReference type="Proteomes" id="UP000218151">
    <property type="component" value="Unassembled WGS sequence"/>
</dbReference>
<organism evidence="3 4">
    <name type="scientific">Sphingomonas lenta</name>
    <dbReference type="NCBI Taxonomy" id="1141887"/>
    <lineage>
        <taxon>Bacteria</taxon>
        <taxon>Pseudomonadati</taxon>
        <taxon>Pseudomonadota</taxon>
        <taxon>Alphaproteobacteria</taxon>
        <taxon>Sphingomonadales</taxon>
        <taxon>Sphingomonadaceae</taxon>
        <taxon>Sphingomonas</taxon>
    </lineage>
</organism>
<proteinExistence type="predicted"/>
<evidence type="ECO:0000313" key="3">
    <source>
        <dbReference type="EMBL" id="PAX08879.1"/>
    </source>
</evidence>